<comment type="similarity">
    <text evidence="6">Belongs to the peptidase M24A family. Methionine aminopeptidase type 1 subfamily.</text>
</comment>
<feature type="binding site" evidence="6">
    <location>
        <position position="235"/>
    </location>
    <ligand>
        <name>a divalent metal cation</name>
        <dbReference type="ChEBI" id="CHEBI:60240"/>
        <label>1</label>
    </ligand>
</feature>
<feature type="binding site" evidence="6">
    <location>
        <position position="204"/>
    </location>
    <ligand>
        <name>a divalent metal cation</name>
        <dbReference type="ChEBI" id="CHEBI:60240"/>
        <label>2</label>
        <note>catalytic</note>
    </ligand>
</feature>
<gene>
    <name evidence="6 9" type="primary">map</name>
    <name evidence="9" type="ORF">H7849_17775</name>
</gene>
<feature type="binding site" evidence="6">
    <location>
        <position position="171"/>
    </location>
    <ligand>
        <name>a divalent metal cation</name>
        <dbReference type="ChEBI" id="CHEBI:60240"/>
        <label>2</label>
        <note>catalytic</note>
    </ligand>
</feature>
<dbReference type="GO" id="GO:0046872">
    <property type="term" value="F:metal ion binding"/>
    <property type="evidence" value="ECO:0007669"/>
    <property type="project" value="UniProtKB-UniRule"/>
</dbReference>
<dbReference type="EC" id="3.4.11.18" evidence="6 7"/>
<feature type="binding site" evidence="6">
    <location>
        <position position="96"/>
    </location>
    <ligand>
        <name>a divalent metal cation</name>
        <dbReference type="ChEBI" id="CHEBI:60240"/>
        <label>1</label>
    </ligand>
</feature>
<reference evidence="9 10" key="1">
    <citation type="submission" date="2020-08" db="EMBL/GenBank/DDBJ databases">
        <title>Edaphobacter telluris sp. nov. and Acidobacterium dinghuensis sp. nov., two acidobacteria isolated from forest soil.</title>
        <authorList>
            <person name="Fu J."/>
            <person name="Qiu L."/>
        </authorList>
    </citation>
    <scope>NUCLEOTIDE SEQUENCE [LARGE SCALE GENOMIC DNA]</scope>
    <source>
        <strain evidence="9">4Y35</strain>
    </source>
</reference>
<dbReference type="AlphaFoldDB" id="A0A7G8BEI0"/>
<feature type="binding site" evidence="6">
    <location>
        <position position="78"/>
    </location>
    <ligand>
        <name>substrate</name>
    </ligand>
</feature>
<comment type="catalytic activity">
    <reaction evidence="6 7">
        <text>Release of N-terminal amino acids, preferentially methionine, from peptides and arylamides.</text>
        <dbReference type="EC" id="3.4.11.18"/>
    </reaction>
</comment>
<dbReference type="InterPro" id="IPR002467">
    <property type="entry name" value="Pept_M24A_MAP1"/>
</dbReference>
<dbReference type="GO" id="GO:0004239">
    <property type="term" value="F:initiator methionyl aminopeptidase activity"/>
    <property type="evidence" value="ECO:0007669"/>
    <property type="project" value="UniProtKB-UniRule"/>
</dbReference>
<dbReference type="PANTHER" id="PTHR43330">
    <property type="entry name" value="METHIONINE AMINOPEPTIDASE"/>
    <property type="match status" value="1"/>
</dbReference>
<keyword evidence="2 6" id="KW-0031">Aminopeptidase</keyword>
<dbReference type="GO" id="GO:0070006">
    <property type="term" value="F:metalloaminopeptidase activity"/>
    <property type="evidence" value="ECO:0007669"/>
    <property type="project" value="UniProtKB-UniRule"/>
</dbReference>
<feature type="domain" description="Peptidase M24" evidence="8">
    <location>
        <begin position="12"/>
        <end position="242"/>
    </location>
</feature>
<accession>A0A7G8BEI0</accession>
<comment type="subunit">
    <text evidence="6">Monomer.</text>
</comment>
<evidence type="ECO:0000256" key="6">
    <source>
        <dbReference type="HAMAP-Rule" id="MF_01974"/>
    </source>
</evidence>
<dbReference type="NCBIfam" id="TIGR00500">
    <property type="entry name" value="met_pdase_I"/>
    <property type="match status" value="1"/>
</dbReference>
<dbReference type="KEGG" id="adin:H7849_17775"/>
<organism evidence="9 10">
    <name type="scientific">Alloacidobacterium dinghuense</name>
    <dbReference type="NCBI Taxonomy" id="2763107"/>
    <lineage>
        <taxon>Bacteria</taxon>
        <taxon>Pseudomonadati</taxon>
        <taxon>Acidobacteriota</taxon>
        <taxon>Terriglobia</taxon>
        <taxon>Terriglobales</taxon>
        <taxon>Acidobacteriaceae</taxon>
        <taxon>Alloacidobacterium</taxon>
    </lineage>
</organism>
<dbReference type="CDD" id="cd01086">
    <property type="entry name" value="MetAP1"/>
    <property type="match status" value="1"/>
</dbReference>
<keyword evidence="10" id="KW-1185">Reference proteome</keyword>
<dbReference type="Proteomes" id="UP000515312">
    <property type="component" value="Chromosome"/>
</dbReference>
<dbReference type="InterPro" id="IPR001714">
    <property type="entry name" value="Pept_M24_MAP"/>
</dbReference>
<dbReference type="InterPro" id="IPR000994">
    <property type="entry name" value="Pept_M24"/>
</dbReference>
<dbReference type="GO" id="GO:0005829">
    <property type="term" value="C:cytosol"/>
    <property type="evidence" value="ECO:0007669"/>
    <property type="project" value="TreeGrafter"/>
</dbReference>
<name>A0A7G8BEI0_9BACT</name>
<evidence type="ECO:0000256" key="5">
    <source>
        <dbReference type="ARBA" id="ARBA00022801"/>
    </source>
</evidence>
<evidence type="ECO:0000256" key="7">
    <source>
        <dbReference type="RuleBase" id="RU003653"/>
    </source>
</evidence>
<comment type="function">
    <text evidence="1 6">Removes the N-terminal methionine from nascent proteins. The N-terminal methionine is often cleaved when the second residue in the primary sequence is small and uncharged (Met-Ala-, Cys, Gly, Pro, Ser, Thr, or Val). Requires deformylation of the N(alpha)-formylated initiator methionine before it can be hydrolyzed.</text>
</comment>
<dbReference type="EMBL" id="CP060394">
    <property type="protein sequence ID" value="QNI30950.1"/>
    <property type="molecule type" value="Genomic_DNA"/>
</dbReference>
<feature type="binding site" evidence="6">
    <location>
        <position position="107"/>
    </location>
    <ligand>
        <name>a divalent metal cation</name>
        <dbReference type="ChEBI" id="CHEBI:60240"/>
        <label>1</label>
    </ligand>
</feature>
<dbReference type="GO" id="GO:0006508">
    <property type="term" value="P:proteolysis"/>
    <property type="evidence" value="ECO:0007669"/>
    <property type="project" value="UniProtKB-KW"/>
</dbReference>
<dbReference type="SUPFAM" id="SSF55920">
    <property type="entry name" value="Creatinase/aminopeptidase"/>
    <property type="match status" value="1"/>
</dbReference>
<evidence type="ECO:0000313" key="9">
    <source>
        <dbReference type="EMBL" id="QNI30950.1"/>
    </source>
</evidence>
<sequence>MAIMIKTPQEVEKMRRSGTVVREILDYVSGFVKPGATTMDLENVAAAKMEEMGATPAFKGYRGYPAVLCTSVNSEVVHGIPSANRVLREGDIVSIDTGVIIDGFYGDSAITVPVGEKIAPKTQRLLEVTKASLENGIRAVKPGAFLGDIGAAVQEVVEADGFSVVREFVGHGIGTRLHEDPQVPNYGRRGQGLKLREGMVLCIEPMVNSGKPGVQVLSDGWTAVTEDGSLSAHFEHTVAVTAEGAVVLTQ</sequence>
<keyword evidence="3 6" id="KW-0645">Protease</keyword>
<dbReference type="PROSITE" id="PS00680">
    <property type="entry name" value="MAP_1"/>
    <property type="match status" value="1"/>
</dbReference>
<feature type="binding site" evidence="6">
    <location>
        <position position="235"/>
    </location>
    <ligand>
        <name>a divalent metal cation</name>
        <dbReference type="ChEBI" id="CHEBI:60240"/>
        <label>2</label>
        <note>catalytic</note>
    </ligand>
</feature>
<dbReference type="HAMAP" id="MF_01974">
    <property type="entry name" value="MetAP_1"/>
    <property type="match status" value="1"/>
</dbReference>
<feature type="binding site" evidence="6">
    <location>
        <position position="107"/>
    </location>
    <ligand>
        <name>a divalent metal cation</name>
        <dbReference type="ChEBI" id="CHEBI:60240"/>
        <label>2</label>
        <note>catalytic</note>
    </ligand>
</feature>
<comment type="cofactor">
    <cofactor evidence="6">
        <name>Co(2+)</name>
        <dbReference type="ChEBI" id="CHEBI:48828"/>
    </cofactor>
    <cofactor evidence="6">
        <name>Zn(2+)</name>
        <dbReference type="ChEBI" id="CHEBI:29105"/>
    </cofactor>
    <cofactor evidence="6">
        <name>Mn(2+)</name>
        <dbReference type="ChEBI" id="CHEBI:29035"/>
    </cofactor>
    <cofactor evidence="6">
        <name>Fe(2+)</name>
        <dbReference type="ChEBI" id="CHEBI:29033"/>
    </cofactor>
    <text evidence="6">Binds 2 divalent metal cations per subunit. Has a high-affinity and a low affinity metal-binding site. The true nature of the physiological cofactor is under debate. The enzyme is active with cobalt, zinc, manganese or divalent iron ions. Most likely, methionine aminopeptidases function as mononuclear Fe(2+)-metalloproteases under physiological conditions, and the catalytically relevant metal-binding site has been assigned to the histidine-containing high-affinity site.</text>
</comment>
<keyword evidence="5 6" id="KW-0378">Hydrolase</keyword>
<keyword evidence="4 6" id="KW-0479">Metal-binding</keyword>
<protein>
    <recommendedName>
        <fullName evidence="6 7">Methionine aminopeptidase</fullName>
        <shortName evidence="6">MAP</shortName>
        <shortName evidence="6">MetAP</shortName>
        <ecNumber evidence="6 7">3.4.11.18</ecNumber>
    </recommendedName>
    <alternativeName>
        <fullName evidence="6">Peptidase M</fullName>
    </alternativeName>
</protein>
<dbReference type="RefSeq" id="WP_186741197.1">
    <property type="nucleotide sequence ID" value="NZ_CP060394.1"/>
</dbReference>
<dbReference type="InterPro" id="IPR036005">
    <property type="entry name" value="Creatinase/aminopeptidase-like"/>
</dbReference>
<evidence type="ECO:0000256" key="1">
    <source>
        <dbReference type="ARBA" id="ARBA00002521"/>
    </source>
</evidence>
<dbReference type="PANTHER" id="PTHR43330:SF27">
    <property type="entry name" value="METHIONINE AMINOPEPTIDASE"/>
    <property type="match status" value="1"/>
</dbReference>
<dbReference type="Pfam" id="PF00557">
    <property type="entry name" value="Peptidase_M24"/>
    <property type="match status" value="1"/>
</dbReference>
<proteinExistence type="inferred from homology"/>
<evidence type="ECO:0000256" key="4">
    <source>
        <dbReference type="ARBA" id="ARBA00022723"/>
    </source>
</evidence>
<dbReference type="PRINTS" id="PR00599">
    <property type="entry name" value="MAPEPTIDASE"/>
</dbReference>
<dbReference type="Gene3D" id="3.90.230.10">
    <property type="entry name" value="Creatinase/methionine aminopeptidase superfamily"/>
    <property type="match status" value="1"/>
</dbReference>
<evidence type="ECO:0000256" key="2">
    <source>
        <dbReference type="ARBA" id="ARBA00022438"/>
    </source>
</evidence>
<evidence type="ECO:0000259" key="8">
    <source>
        <dbReference type="Pfam" id="PF00557"/>
    </source>
</evidence>
<evidence type="ECO:0000313" key="10">
    <source>
        <dbReference type="Proteomes" id="UP000515312"/>
    </source>
</evidence>
<evidence type="ECO:0000256" key="3">
    <source>
        <dbReference type="ARBA" id="ARBA00022670"/>
    </source>
</evidence>
<feature type="binding site" evidence="6">
    <location>
        <position position="178"/>
    </location>
    <ligand>
        <name>substrate</name>
    </ligand>
</feature>